<reference evidence="18 19" key="1">
    <citation type="journal article" date="2017" name="Curr. Biol.">
        <title>Genome architecture and evolution of a unichromosomal asexual nematode.</title>
        <authorList>
            <person name="Fradin H."/>
            <person name="Zegar C."/>
            <person name="Gutwein M."/>
            <person name="Lucas J."/>
            <person name="Kovtun M."/>
            <person name="Corcoran D."/>
            <person name="Baugh L.R."/>
            <person name="Kiontke K."/>
            <person name="Gunsalus K."/>
            <person name="Fitch D.H."/>
            <person name="Piano F."/>
        </authorList>
    </citation>
    <scope>NUCLEOTIDE SEQUENCE [LARGE SCALE GENOMIC DNA]</scope>
    <source>
        <strain evidence="18">PF1309</strain>
    </source>
</reference>
<dbReference type="PROSITE" id="PS00452">
    <property type="entry name" value="GUANYLATE_CYCLASE_1"/>
    <property type="match status" value="1"/>
</dbReference>
<gene>
    <name evidence="18" type="ORF">WR25_22112</name>
</gene>
<dbReference type="SUPFAM" id="SSF55073">
    <property type="entry name" value="Nucleotide cyclase"/>
    <property type="match status" value="1"/>
</dbReference>
<dbReference type="Proteomes" id="UP000218231">
    <property type="component" value="Unassembled WGS sequence"/>
</dbReference>
<dbReference type="PROSITE" id="PS50125">
    <property type="entry name" value="GUANYLATE_CYCLASE_2"/>
    <property type="match status" value="1"/>
</dbReference>
<keyword evidence="11 13" id="KW-0141">cGMP biosynthesis</keyword>
<evidence type="ECO:0000259" key="17">
    <source>
        <dbReference type="PROSITE" id="PS50125"/>
    </source>
</evidence>
<dbReference type="GO" id="GO:0004383">
    <property type="term" value="F:guanylate cyclase activity"/>
    <property type="evidence" value="ECO:0007669"/>
    <property type="project" value="UniProtKB-EC"/>
</dbReference>
<dbReference type="InterPro" id="IPR001054">
    <property type="entry name" value="A/G_cyclase"/>
</dbReference>
<proteinExistence type="inferred from homology"/>
<dbReference type="STRING" id="2018661.A0A2A2LC91"/>
<dbReference type="SUPFAM" id="SSF56112">
    <property type="entry name" value="Protein kinase-like (PK-like)"/>
    <property type="match status" value="1"/>
</dbReference>
<dbReference type="Pfam" id="PF00211">
    <property type="entry name" value="Guanylate_cyc"/>
    <property type="match status" value="1"/>
</dbReference>
<evidence type="ECO:0000256" key="11">
    <source>
        <dbReference type="ARBA" id="ARBA00023293"/>
    </source>
</evidence>
<keyword evidence="9" id="KW-0325">Glycoprotein</keyword>
<evidence type="ECO:0000256" key="13">
    <source>
        <dbReference type="RuleBase" id="RU003431"/>
    </source>
</evidence>
<dbReference type="PROSITE" id="PS50011">
    <property type="entry name" value="PROTEIN_KINASE_DOM"/>
    <property type="match status" value="1"/>
</dbReference>
<dbReference type="CDD" id="cd22249">
    <property type="entry name" value="UDM1_RNF168_RNF169-like"/>
    <property type="match status" value="1"/>
</dbReference>
<dbReference type="InterPro" id="IPR001245">
    <property type="entry name" value="Ser-Thr/Tyr_kinase_cat_dom"/>
</dbReference>
<dbReference type="Pfam" id="PF01094">
    <property type="entry name" value="ANF_receptor"/>
    <property type="match status" value="1"/>
</dbReference>
<evidence type="ECO:0000259" key="16">
    <source>
        <dbReference type="PROSITE" id="PS50011"/>
    </source>
</evidence>
<sequence>MGRAGLMDRGDYVLIYLAPDNEWTNVYHSMNNYYLRDTKFKLDQIWEGRISREYVMQEMMYNNYDNETIPNGTEIVKWSQSVLVILPTPVENSPRFRDFCTKANSHLKEFSIHFENQSSALPPEVNRAASYLYDAVYLYARALHRVIESKTFEEIARGDDGTRDGVAIMNQILNQKYQSIQGFEMGIDSNGDAEGNYTLLSYQKVEPMNDSHSVDYYPMDYALDITATFIDSGVKDKPELLNRKFETELASIWRIDPKEIQKINQHGSTQSLTGLNLYYDLLNASNNKGGSGFKEPVWYKGTMVALKEITYNRKMNALTRQVKIELRIMRQLAHPNINTFMGIIIYQNSICVVRDYCQKASLYDILEKGDLKIDDMYIASFVEDLLKGMIYLHDSELKCHGNLKSTNCLMTARWSLQVADYGLYEIRDGMEWKDENKKWKNLLWTAPELLALNDAGTLSHSPKKGTSKGDVYAFGIILHEILLRQGPFQIWARNDEINPQEIVQLVHSDPTFRPSFDVDHVCIRPYLAEVMQACWSADANQRPEFKGQIRQKLKPLFKEIQKRNIMDHMIEMMEKYQNQLEHLVDERTAELREEQRRSENLLQRMLPKSVADQLLAGKDVEPESFKPVTIYFSDIVGFTRISGESTPMEVVAFLNKLYTLFDSIIRKYDVYKVETIGDAYMVVSGVPHYTSPEYHAEQIAMMALHLLHAVRSFVIPHKPEEHLHLRIGLHTGPCVAGVVGKTMPRYCLFGDTVNTASRMESNGEALRIHCSESTYLALSTIPGFQLEMRGELPIKGKGKMTTYWLNGREGFEFADEVIPETERTTTEPIFPRNSTIRQQRDRGSSWGIRLKPKILAEYTVEDEVTPRPTPTSALALKPRLNARGSTLSLAPKDVSIFRRLKSERQGTPLLEPNNAYYSQANGGIVSVGNSFRELPSVNEERSMPPVRKGSSGRGRHSTFSSSRNCHAVGRNASSNQFDGEIVIAMRKRSTSLPDGEVLNLESLGIHPSNSTAPVSSYCSPNAVRMEIIQRASRSSEDQYSSSPGSSQYPSFKDLAMDVKRKQGMSLTIWPTRKRSLSVGDNGFGRGYCNRLDSIIDNNIASSQIDETLSPQNSARKRCGLVNGSYSGVFPGGPGSSEWSDPLLARDNEKHSSTEKTRRRCKTKSRSFLRDPSPLARLRDASPFNGQRKPLWGSSDRRSESFTRIWQQLKNKIGSEYTGLDNSRSVTPDGEKKEENGYSTDRQLPTPPDSSPASTSGGQSEPLLATLMV</sequence>
<dbReference type="GO" id="GO:0004016">
    <property type="term" value="F:adenylate cyclase activity"/>
    <property type="evidence" value="ECO:0007669"/>
    <property type="project" value="TreeGrafter"/>
</dbReference>
<feature type="domain" description="Protein kinase" evidence="16">
    <location>
        <begin position="267"/>
        <end position="557"/>
    </location>
</feature>
<protein>
    <recommendedName>
        <fullName evidence="3 13">Guanylate cyclase</fullName>
        <ecNumber evidence="3 13">4.6.1.2</ecNumber>
    </recommendedName>
</protein>
<dbReference type="GO" id="GO:0005524">
    <property type="term" value="F:ATP binding"/>
    <property type="evidence" value="ECO:0007669"/>
    <property type="project" value="InterPro"/>
</dbReference>
<dbReference type="GO" id="GO:0035556">
    <property type="term" value="P:intracellular signal transduction"/>
    <property type="evidence" value="ECO:0007669"/>
    <property type="project" value="InterPro"/>
</dbReference>
<evidence type="ECO:0000313" key="19">
    <source>
        <dbReference type="Proteomes" id="UP000218231"/>
    </source>
</evidence>
<evidence type="ECO:0000256" key="4">
    <source>
        <dbReference type="ARBA" id="ARBA00022692"/>
    </source>
</evidence>
<feature type="compositionally biased region" description="Basic and acidic residues" evidence="15">
    <location>
        <begin position="1143"/>
        <end position="1155"/>
    </location>
</feature>
<dbReference type="InterPro" id="IPR018297">
    <property type="entry name" value="A/G_cyclase_CS"/>
</dbReference>
<dbReference type="SUPFAM" id="SSF53822">
    <property type="entry name" value="Periplasmic binding protein-like I"/>
    <property type="match status" value="1"/>
</dbReference>
<keyword evidence="4" id="KW-0812">Transmembrane</keyword>
<keyword evidence="7" id="KW-0472">Membrane</keyword>
<dbReference type="PANTHER" id="PTHR11920:SF501">
    <property type="entry name" value="GUANYLATE CYCLASE 32E"/>
    <property type="match status" value="1"/>
</dbReference>
<evidence type="ECO:0000256" key="14">
    <source>
        <dbReference type="SAM" id="Coils"/>
    </source>
</evidence>
<dbReference type="EMBL" id="LIAE01006939">
    <property type="protein sequence ID" value="PAV83685.1"/>
    <property type="molecule type" value="Genomic_DNA"/>
</dbReference>
<dbReference type="SMART" id="SM00044">
    <property type="entry name" value="CYCc"/>
    <property type="match status" value="1"/>
</dbReference>
<feature type="region of interest" description="Disordered" evidence="15">
    <location>
        <begin position="937"/>
        <end position="971"/>
    </location>
</feature>
<feature type="domain" description="Guanylate cyclase" evidence="17">
    <location>
        <begin position="629"/>
        <end position="760"/>
    </location>
</feature>
<comment type="subcellular location">
    <subcellularLocation>
        <location evidence="2">Membrane</location>
        <topology evidence="2">Single-pass type I membrane protein</topology>
    </subcellularLocation>
</comment>
<dbReference type="Gene3D" id="3.30.70.1230">
    <property type="entry name" value="Nucleotide cyclase"/>
    <property type="match status" value="1"/>
</dbReference>
<dbReference type="GO" id="GO:0005886">
    <property type="term" value="C:plasma membrane"/>
    <property type="evidence" value="ECO:0007669"/>
    <property type="project" value="TreeGrafter"/>
</dbReference>
<dbReference type="GO" id="GO:0001653">
    <property type="term" value="F:peptide receptor activity"/>
    <property type="evidence" value="ECO:0007669"/>
    <property type="project" value="TreeGrafter"/>
</dbReference>
<evidence type="ECO:0000256" key="9">
    <source>
        <dbReference type="ARBA" id="ARBA00023180"/>
    </source>
</evidence>
<keyword evidence="14" id="KW-0175">Coiled coil</keyword>
<comment type="caution">
    <text evidence="18">The sequence shown here is derived from an EMBL/GenBank/DDBJ whole genome shotgun (WGS) entry which is preliminary data.</text>
</comment>
<dbReference type="GO" id="GO:0004672">
    <property type="term" value="F:protein kinase activity"/>
    <property type="evidence" value="ECO:0007669"/>
    <property type="project" value="InterPro"/>
</dbReference>
<evidence type="ECO:0000256" key="1">
    <source>
        <dbReference type="ARBA" id="ARBA00001436"/>
    </source>
</evidence>
<dbReference type="FunFam" id="3.30.70.1230:FF:000044">
    <property type="entry name" value="Guanylate cyclase"/>
    <property type="match status" value="1"/>
</dbReference>
<dbReference type="Pfam" id="PF07714">
    <property type="entry name" value="PK_Tyr_Ser-Thr"/>
    <property type="match status" value="1"/>
</dbReference>
<comment type="similarity">
    <text evidence="12">Belongs to the adenylyl cyclase class-4/guanylyl cyclase family.</text>
</comment>
<evidence type="ECO:0000256" key="7">
    <source>
        <dbReference type="ARBA" id="ARBA00023136"/>
    </source>
</evidence>
<feature type="compositionally biased region" description="Basic residues" evidence="15">
    <location>
        <begin position="1156"/>
        <end position="1166"/>
    </location>
</feature>
<evidence type="ECO:0000256" key="5">
    <source>
        <dbReference type="ARBA" id="ARBA00022741"/>
    </source>
</evidence>
<dbReference type="InterPro" id="IPR001828">
    <property type="entry name" value="ANF_lig-bd_rcpt"/>
</dbReference>
<dbReference type="InterPro" id="IPR029787">
    <property type="entry name" value="Nucleotide_cyclase"/>
</dbReference>
<keyword evidence="6" id="KW-1133">Transmembrane helix</keyword>
<feature type="compositionally biased region" description="Low complexity" evidence="15">
    <location>
        <begin position="1037"/>
        <end position="1050"/>
    </location>
</feature>
<feature type="region of interest" description="Disordered" evidence="15">
    <location>
        <begin position="1130"/>
        <end position="1196"/>
    </location>
</feature>
<dbReference type="PANTHER" id="PTHR11920">
    <property type="entry name" value="GUANYLYL CYCLASE"/>
    <property type="match status" value="1"/>
</dbReference>
<evidence type="ECO:0000256" key="12">
    <source>
        <dbReference type="RuleBase" id="RU000405"/>
    </source>
</evidence>
<dbReference type="AlphaFoldDB" id="A0A2A2LC91"/>
<dbReference type="EC" id="4.6.1.2" evidence="3 13"/>
<keyword evidence="8" id="KW-0675">Receptor</keyword>
<dbReference type="Gene3D" id="3.40.50.2300">
    <property type="match status" value="1"/>
</dbReference>
<dbReference type="InterPro" id="IPR050401">
    <property type="entry name" value="Cyclic_nucleotide_synthase"/>
</dbReference>
<dbReference type="InterPro" id="IPR011009">
    <property type="entry name" value="Kinase-like_dom_sf"/>
</dbReference>
<name>A0A2A2LC91_9BILA</name>
<evidence type="ECO:0000256" key="10">
    <source>
        <dbReference type="ARBA" id="ARBA00023239"/>
    </source>
</evidence>
<dbReference type="Gene3D" id="1.10.510.10">
    <property type="entry name" value="Transferase(Phosphotransferase) domain 1"/>
    <property type="match status" value="1"/>
</dbReference>
<evidence type="ECO:0000256" key="6">
    <source>
        <dbReference type="ARBA" id="ARBA00022989"/>
    </source>
</evidence>
<comment type="catalytic activity">
    <reaction evidence="1 13">
        <text>GTP = 3',5'-cyclic GMP + diphosphate</text>
        <dbReference type="Rhea" id="RHEA:13665"/>
        <dbReference type="ChEBI" id="CHEBI:33019"/>
        <dbReference type="ChEBI" id="CHEBI:37565"/>
        <dbReference type="ChEBI" id="CHEBI:57746"/>
        <dbReference type="EC" id="4.6.1.2"/>
    </reaction>
</comment>
<keyword evidence="19" id="KW-1185">Reference proteome</keyword>
<keyword evidence="10 12" id="KW-0456">Lyase</keyword>
<evidence type="ECO:0000256" key="8">
    <source>
        <dbReference type="ARBA" id="ARBA00023170"/>
    </source>
</evidence>
<dbReference type="GO" id="GO:0007168">
    <property type="term" value="P:receptor guanylyl cyclase signaling pathway"/>
    <property type="evidence" value="ECO:0007669"/>
    <property type="project" value="TreeGrafter"/>
</dbReference>
<dbReference type="InterPro" id="IPR000719">
    <property type="entry name" value="Prot_kinase_dom"/>
</dbReference>
<feature type="region of interest" description="Disordered" evidence="15">
    <location>
        <begin position="1213"/>
        <end position="1268"/>
    </location>
</feature>
<evidence type="ECO:0000313" key="18">
    <source>
        <dbReference type="EMBL" id="PAV83685.1"/>
    </source>
</evidence>
<evidence type="ECO:0000256" key="2">
    <source>
        <dbReference type="ARBA" id="ARBA00004479"/>
    </source>
</evidence>
<evidence type="ECO:0000256" key="3">
    <source>
        <dbReference type="ARBA" id="ARBA00012202"/>
    </source>
</evidence>
<dbReference type="OrthoDB" id="302535at2759"/>
<organism evidence="18 19">
    <name type="scientific">Diploscapter pachys</name>
    <dbReference type="NCBI Taxonomy" id="2018661"/>
    <lineage>
        <taxon>Eukaryota</taxon>
        <taxon>Metazoa</taxon>
        <taxon>Ecdysozoa</taxon>
        <taxon>Nematoda</taxon>
        <taxon>Chromadorea</taxon>
        <taxon>Rhabditida</taxon>
        <taxon>Rhabditina</taxon>
        <taxon>Rhabditomorpha</taxon>
        <taxon>Rhabditoidea</taxon>
        <taxon>Rhabditidae</taxon>
        <taxon>Diploscapter</taxon>
    </lineage>
</organism>
<evidence type="ECO:0000256" key="15">
    <source>
        <dbReference type="SAM" id="MobiDB-lite"/>
    </source>
</evidence>
<feature type="region of interest" description="Disordered" evidence="15">
    <location>
        <begin position="1031"/>
        <end position="1050"/>
    </location>
</feature>
<dbReference type="CDD" id="cd07302">
    <property type="entry name" value="CHD"/>
    <property type="match status" value="1"/>
</dbReference>
<dbReference type="InterPro" id="IPR028082">
    <property type="entry name" value="Peripla_BP_I"/>
</dbReference>
<keyword evidence="5" id="KW-0547">Nucleotide-binding</keyword>
<accession>A0A2A2LC91</accession>
<feature type="coiled-coil region" evidence="14">
    <location>
        <begin position="566"/>
        <end position="604"/>
    </location>
</feature>